<evidence type="ECO:0000259" key="7">
    <source>
        <dbReference type="Pfam" id="PF21478"/>
    </source>
</evidence>
<dbReference type="GO" id="GO:0005960">
    <property type="term" value="C:glycine cleavage complex"/>
    <property type="evidence" value="ECO:0007669"/>
    <property type="project" value="TreeGrafter"/>
</dbReference>
<evidence type="ECO:0000313" key="9">
    <source>
        <dbReference type="Proteomes" id="UP000029725"/>
    </source>
</evidence>
<organism evidence="8 9">
    <name type="scientific">Mitosporidium daphniae</name>
    <dbReference type="NCBI Taxonomy" id="1485682"/>
    <lineage>
        <taxon>Eukaryota</taxon>
        <taxon>Fungi</taxon>
        <taxon>Fungi incertae sedis</taxon>
        <taxon>Microsporidia</taxon>
        <taxon>Mitosporidium</taxon>
    </lineage>
</organism>
<keyword evidence="4" id="KW-0560">Oxidoreductase</keyword>
<evidence type="ECO:0000256" key="4">
    <source>
        <dbReference type="ARBA" id="ARBA00023002"/>
    </source>
</evidence>
<dbReference type="InterPro" id="IPR015424">
    <property type="entry name" value="PyrdxlP-dep_Trfase"/>
</dbReference>
<comment type="caution">
    <text evidence="8">The sequence shown here is derived from an EMBL/GenBank/DDBJ whole genome shotgun (WGS) entry which is preliminary data.</text>
</comment>
<evidence type="ECO:0000259" key="6">
    <source>
        <dbReference type="Pfam" id="PF02347"/>
    </source>
</evidence>
<dbReference type="GeneID" id="25260524"/>
<dbReference type="InterPro" id="IPR049315">
    <property type="entry name" value="GDC-P_N"/>
</dbReference>
<dbReference type="InterPro" id="IPR015421">
    <property type="entry name" value="PyrdxlP-dep_Trfase_major"/>
</dbReference>
<reference evidence="8 9" key="1">
    <citation type="submission" date="2014-04" db="EMBL/GenBank/DDBJ databases">
        <title>A new species of microsporidia sheds light on the evolution of extreme parasitism.</title>
        <authorList>
            <person name="Haag K.L."/>
            <person name="James T.Y."/>
            <person name="Larsson R."/>
            <person name="Schaer T.M."/>
            <person name="Refardt D."/>
            <person name="Pombert J.-F."/>
            <person name="Ebert D."/>
        </authorList>
    </citation>
    <scope>NUCLEOTIDE SEQUENCE [LARGE SCALE GENOMIC DNA]</scope>
    <source>
        <strain evidence="8 9">UGP3</strain>
        <tissue evidence="8">Spores</tissue>
    </source>
</reference>
<dbReference type="EC" id="1.4.4.2" evidence="2"/>
<dbReference type="Pfam" id="PF21478">
    <property type="entry name" value="GcvP2_C"/>
    <property type="match status" value="1"/>
</dbReference>
<dbReference type="SUPFAM" id="SSF53383">
    <property type="entry name" value="PLP-dependent transferases"/>
    <property type="match status" value="2"/>
</dbReference>
<evidence type="ECO:0000256" key="3">
    <source>
        <dbReference type="ARBA" id="ARBA00022898"/>
    </source>
</evidence>
<evidence type="ECO:0000256" key="5">
    <source>
        <dbReference type="ARBA" id="ARBA00049026"/>
    </source>
</evidence>
<keyword evidence="3" id="KW-0663">Pyridoxal phosphate</keyword>
<dbReference type="Proteomes" id="UP000029725">
    <property type="component" value="Unassembled WGS sequence"/>
</dbReference>
<dbReference type="GO" id="GO:0016594">
    <property type="term" value="F:glycine binding"/>
    <property type="evidence" value="ECO:0007669"/>
    <property type="project" value="TreeGrafter"/>
</dbReference>
<dbReference type="Pfam" id="PF02347">
    <property type="entry name" value="GDC-P"/>
    <property type="match status" value="1"/>
</dbReference>
<dbReference type="GO" id="GO:0030170">
    <property type="term" value="F:pyridoxal phosphate binding"/>
    <property type="evidence" value="ECO:0007669"/>
    <property type="project" value="TreeGrafter"/>
</dbReference>
<evidence type="ECO:0000256" key="1">
    <source>
        <dbReference type="ARBA" id="ARBA00001933"/>
    </source>
</evidence>
<comment type="cofactor">
    <cofactor evidence="1">
        <name>pyridoxal 5'-phosphate</name>
        <dbReference type="ChEBI" id="CHEBI:597326"/>
    </cofactor>
</comment>
<dbReference type="VEuPathDB" id="MicrosporidiaDB:DI09_63p150"/>
<proteinExistence type="predicted"/>
<dbReference type="InterPro" id="IPR015422">
    <property type="entry name" value="PyrdxlP-dep_Trfase_small"/>
</dbReference>
<dbReference type="GO" id="GO:0004375">
    <property type="term" value="F:glycine dehydrogenase (decarboxylating) activity"/>
    <property type="evidence" value="ECO:0007669"/>
    <property type="project" value="UniProtKB-EC"/>
</dbReference>
<dbReference type="HOGENOM" id="CLU_004620_2_0_1"/>
<keyword evidence="9" id="KW-1185">Reference proteome</keyword>
<gene>
    <name evidence="8" type="ORF">DI09_63p150</name>
</gene>
<feature type="domain" description="Glycine cleavage system P-protein N-terminal" evidence="6">
    <location>
        <begin position="38"/>
        <end position="454"/>
    </location>
</feature>
<dbReference type="Gene3D" id="3.40.640.10">
    <property type="entry name" value="Type I PLP-dependent aspartate aminotransferase-like (Major domain)"/>
    <property type="match status" value="2"/>
</dbReference>
<dbReference type="InterPro" id="IPR020581">
    <property type="entry name" value="GDC_P"/>
</dbReference>
<dbReference type="GO" id="GO:0019464">
    <property type="term" value="P:glycine decarboxylation via glycine cleavage system"/>
    <property type="evidence" value="ECO:0007669"/>
    <property type="project" value="TreeGrafter"/>
</dbReference>
<accession>A0A098VS69</accession>
<dbReference type="OrthoDB" id="6537869at2759"/>
<dbReference type="EMBL" id="JMKJ01000572">
    <property type="protein sequence ID" value="KGG50591.1"/>
    <property type="molecule type" value="Genomic_DNA"/>
</dbReference>
<evidence type="ECO:0000256" key="2">
    <source>
        <dbReference type="ARBA" id="ARBA00012134"/>
    </source>
</evidence>
<evidence type="ECO:0000313" key="8">
    <source>
        <dbReference type="EMBL" id="KGG50591.1"/>
    </source>
</evidence>
<protein>
    <recommendedName>
        <fullName evidence="2">glycine dehydrogenase (aminomethyl-transferring)</fullName>
        <ecNumber evidence="2">1.4.4.2</ecNumber>
    </recommendedName>
</protein>
<name>A0A098VS69_9MICR</name>
<dbReference type="GO" id="GO:0005829">
    <property type="term" value="C:cytosol"/>
    <property type="evidence" value="ECO:0007669"/>
    <property type="project" value="TreeGrafter"/>
</dbReference>
<feature type="domain" description="Glycine dehydrogenase C-terminal" evidence="7">
    <location>
        <begin position="796"/>
        <end position="898"/>
    </location>
</feature>
<dbReference type="PANTHER" id="PTHR11773:SF1">
    <property type="entry name" value="GLYCINE DEHYDROGENASE (DECARBOXYLATING), MITOCHONDRIAL"/>
    <property type="match status" value="1"/>
</dbReference>
<dbReference type="PANTHER" id="PTHR11773">
    <property type="entry name" value="GLYCINE DEHYDROGENASE, DECARBOXYLATING"/>
    <property type="match status" value="1"/>
</dbReference>
<sequence>MSSTKVYRSFTDLLGLNKLFLSDIGPNSFVQKALGNCKEQQILQSLGCNSLEELTKKSLPLLSKYDMINDVDLQASLSKLALDSGSSEHFLLSKVIPRILELNRDPESYSLFLGQGYYGTVLPQVIKRNLVENPQWYTSYTPYQAEISQGRLQALFLYQHLITELTGMDIANASLLDEPSAAVEAISVSLALGRRRKIWACKNIFAQTKRVLIGKASIFDAEIVFGSVDCAGNLFPPLDDSYSCVFLVIAEACHRFGVVLIFAVDLLSLTLSMPPHMADIVVGSSQRLGMPLGYGGPGAAFIACKMKYARKLPGRIVGESIDSQGRKAYRLSLQTREQHIRKEKATSNICTAQVLPALVATFYSIYHGPEGLVAIACRIRFFAHKLWQTLSSFGYSFFDEDFFDTLALKISNASSVVSQALDMNIALCCVGDDGDTVLISVSEVTTIQHLLDLCVFFASLSNRELDVEQLAEQFQAYRAIDPSSLQKRPKFLQSQEFLCFHSEQAFTRFLFSLAKKDISLVDNMIPLGSCTMKLNPCSALAPFTNPLWNNIHPLDLKSILLFLTGFADITFQPASGAQAEFTALSMIKKYHGSRRKTLCLIPESAHGTNFASASLAGFEIRKIKCQSATGSIDMDSLVECISKAEFEDPVHGLASNIACMMITVPSTYGIEEPNLKLICQKIHAAGGIMYLDGANLNAFLGIARPADLDIDMMHINMHKTLSIPHGGGGPGMGPLLVNEKIRDFLPTHPFPSFEGGNCSSLGIEAISGAPYSSTSLLIIPWIYLRLLGYYGTRKSSQHALANANHLAKELEKRGFSVLFKNPFGYVAHEFVARPTALSTFPVTPTDIAKRLQDYGYHAPTVSCPISDALLIEPTESESITAINEFATAMGSIAAEIEEGRIELLKESPHSTLSAISFHATPVGRVNEEYGDTRLNWACCCKVFLSLNAGQNQGLSLVLLNP</sequence>
<dbReference type="InterPro" id="IPR049316">
    <property type="entry name" value="GDC-P_C"/>
</dbReference>
<comment type="catalytic activity">
    <reaction evidence="5">
        <text>N(6)-[(R)-lipoyl]-L-lysyl-[glycine-cleavage complex H protein] + glycine + H(+) = N(6)-[(R)-S(8)-aminomethyldihydrolipoyl]-L-lysyl-[glycine-cleavage complex H protein] + CO2</text>
        <dbReference type="Rhea" id="RHEA:24304"/>
        <dbReference type="Rhea" id="RHEA-COMP:10494"/>
        <dbReference type="Rhea" id="RHEA-COMP:10495"/>
        <dbReference type="ChEBI" id="CHEBI:15378"/>
        <dbReference type="ChEBI" id="CHEBI:16526"/>
        <dbReference type="ChEBI" id="CHEBI:57305"/>
        <dbReference type="ChEBI" id="CHEBI:83099"/>
        <dbReference type="ChEBI" id="CHEBI:83143"/>
        <dbReference type="EC" id="1.4.4.2"/>
    </reaction>
</comment>
<dbReference type="Gene3D" id="3.90.1150.10">
    <property type="entry name" value="Aspartate Aminotransferase, domain 1"/>
    <property type="match status" value="2"/>
</dbReference>
<dbReference type="RefSeq" id="XP_013237018.1">
    <property type="nucleotide sequence ID" value="XM_013381564.1"/>
</dbReference>
<dbReference type="AlphaFoldDB" id="A0A098VS69"/>